<keyword evidence="1" id="KW-0732">Signal</keyword>
<dbReference type="EMBL" id="JARKHS020007596">
    <property type="protein sequence ID" value="KAK8781535.1"/>
    <property type="molecule type" value="Genomic_DNA"/>
</dbReference>
<protein>
    <recommendedName>
        <fullName evidence="4">Secreted protein</fullName>
    </recommendedName>
</protein>
<dbReference type="AlphaFoldDB" id="A0AAQ4F467"/>
<accession>A0AAQ4F467</accession>
<organism evidence="2 3">
    <name type="scientific">Amblyomma americanum</name>
    <name type="common">Lone star tick</name>
    <dbReference type="NCBI Taxonomy" id="6943"/>
    <lineage>
        <taxon>Eukaryota</taxon>
        <taxon>Metazoa</taxon>
        <taxon>Ecdysozoa</taxon>
        <taxon>Arthropoda</taxon>
        <taxon>Chelicerata</taxon>
        <taxon>Arachnida</taxon>
        <taxon>Acari</taxon>
        <taxon>Parasitiformes</taxon>
        <taxon>Ixodida</taxon>
        <taxon>Ixodoidea</taxon>
        <taxon>Ixodidae</taxon>
        <taxon>Amblyomminae</taxon>
        <taxon>Amblyomma</taxon>
    </lineage>
</organism>
<gene>
    <name evidence="2" type="ORF">V5799_017124</name>
</gene>
<evidence type="ECO:0000313" key="3">
    <source>
        <dbReference type="Proteomes" id="UP001321473"/>
    </source>
</evidence>
<name>A0AAQ4F467_AMBAM</name>
<feature type="signal peptide" evidence="1">
    <location>
        <begin position="1"/>
        <end position="17"/>
    </location>
</feature>
<evidence type="ECO:0000313" key="2">
    <source>
        <dbReference type="EMBL" id="KAK8781535.1"/>
    </source>
</evidence>
<feature type="non-terminal residue" evidence="2">
    <location>
        <position position="79"/>
    </location>
</feature>
<feature type="chain" id="PRO_5043023028" description="Secreted protein" evidence="1">
    <location>
        <begin position="18"/>
        <end position="79"/>
    </location>
</feature>
<dbReference type="Proteomes" id="UP001321473">
    <property type="component" value="Unassembled WGS sequence"/>
</dbReference>
<proteinExistence type="predicted"/>
<comment type="caution">
    <text evidence="2">The sequence shown here is derived from an EMBL/GenBank/DDBJ whole genome shotgun (WGS) entry which is preliminary data.</text>
</comment>
<sequence length="79" mass="8806">MLVNISLASCLADFADAKDPAQDISEVHGHARLNMKDDSYIQDSIPGDILSSTRKISKTDIEYVSDEVSEWRELARLLP</sequence>
<evidence type="ECO:0008006" key="4">
    <source>
        <dbReference type="Google" id="ProtNLM"/>
    </source>
</evidence>
<keyword evidence="3" id="KW-1185">Reference proteome</keyword>
<evidence type="ECO:0000256" key="1">
    <source>
        <dbReference type="SAM" id="SignalP"/>
    </source>
</evidence>
<reference evidence="2 3" key="1">
    <citation type="journal article" date="2023" name="Arcadia Sci">
        <title>De novo assembly of a long-read Amblyomma americanum tick genome.</title>
        <authorList>
            <person name="Chou S."/>
            <person name="Poskanzer K.E."/>
            <person name="Rollins M."/>
            <person name="Thuy-Boun P.S."/>
        </authorList>
    </citation>
    <scope>NUCLEOTIDE SEQUENCE [LARGE SCALE GENOMIC DNA]</scope>
    <source>
        <strain evidence="2">F_SG_1</strain>
        <tissue evidence="2">Salivary glands</tissue>
    </source>
</reference>